<evidence type="ECO:0000259" key="1">
    <source>
        <dbReference type="Pfam" id="PF14959"/>
    </source>
</evidence>
<dbReference type="Proteomes" id="UP000515154">
    <property type="component" value="Linkage group LG24"/>
</dbReference>
<dbReference type="KEGG" id="osn:115223938"/>
<name>A0A6P7TLN8_9MOLL</name>
<dbReference type="GO" id="GO:1902004">
    <property type="term" value="P:positive regulation of amyloid-beta formation"/>
    <property type="evidence" value="ECO:0007669"/>
    <property type="project" value="TreeGrafter"/>
</dbReference>
<dbReference type="CDD" id="cd23105">
    <property type="entry name" value="GSAP"/>
    <property type="match status" value="1"/>
</dbReference>
<dbReference type="PANTHER" id="PTHR13630">
    <property type="entry name" value="GAMMA-SECRETASE-ACTIVATING PROTEIN"/>
    <property type="match status" value="1"/>
</dbReference>
<accession>A0A6P7TLN8</accession>
<dbReference type="InterPro" id="IPR026172">
    <property type="entry name" value="GSAP_fam"/>
</dbReference>
<dbReference type="PANTHER" id="PTHR13630:SF1">
    <property type="entry name" value="GAMMA-SECRETASE-ACTIVATING PROTEIN"/>
    <property type="match status" value="1"/>
</dbReference>
<dbReference type="AlphaFoldDB" id="A0A6P7TLN8"/>
<protein>
    <submittedName>
        <fullName evidence="3">Protein pigeon isoform X1</fullName>
    </submittedName>
</protein>
<evidence type="ECO:0000313" key="2">
    <source>
        <dbReference type="Proteomes" id="UP000515154"/>
    </source>
</evidence>
<dbReference type="InterPro" id="IPR028010">
    <property type="entry name" value="GSAP_C_dom"/>
</dbReference>
<reference evidence="3" key="1">
    <citation type="submission" date="2025-08" db="UniProtKB">
        <authorList>
            <consortium name="RefSeq"/>
        </authorList>
    </citation>
    <scope>IDENTIFICATION</scope>
</reference>
<dbReference type="GO" id="GO:0005802">
    <property type="term" value="C:trans-Golgi network"/>
    <property type="evidence" value="ECO:0007669"/>
    <property type="project" value="TreeGrafter"/>
</dbReference>
<evidence type="ECO:0000313" key="3">
    <source>
        <dbReference type="RefSeq" id="XP_029650542.1"/>
    </source>
</evidence>
<proteinExistence type="predicted"/>
<sequence length="953" mass="110478">MLELKPVVDIGLNIKNFIQSRSSKKKTSQNCETLRLINQEKDGSILFSWEEKPAREDHLKTHIGLACPDSKDYRVVWVFDKVEYVTSCSINQHHTLLAFTILTEMVDEFAGQKIYTAFLAEILTPNRLFSLNIERVNFLKVQFLHLTNKTGQESEFSDRQAYMLVFLHKESIGLYHIPLARAEDAMIMKRQPEKEQLIGEFLWSSWDVHNQRLHYIYHQHDDSVGYRKFHTILSTLQFSNNGKYDSMIDVPLNFPIPFMSKTGRPVYIDIPLCSVIPDRSINLEVITMPNGTFCICYQPTLSQNQPQAVTPEEKEHNITDEDLVDVTYFVCLVHHAHTLQGSVSKIPKHDATRRRILFTWFNGYLVVSLPGFFTHLLNVSIEYEPCNHILLHRESLYGSVSKEKKPSQPEDRNTKCSKTNVNLDDSQHNYVSLLHASSRRLQLRNHYCKGMYLSGWLVYDKKSQRLYKLLVNKDQLLHLFSCCYLSTTRMALFHYILLHLRDYNVIKDIFVALSNDCASPEVQELLSEFLVSTTYLKMRQRVSKSILTVVPFTTADSFRGQLDKNQSNEILSKIQYHVFSNISISRKSVKDRVGFPRSADLWDTLRQHLRQNQIFQLQFPRFSTSKLPHQNQSTLIDIQKLNEVEVTDGNIFLTKLISNQSVREPSSSESEVDSTRTHHPYSVLGALPHFLETTKLTKQYGILMLLTKEAFTEFLIKFRKTEPQVKLENIAKEYVASQLCQARQLCQFAWSVNKPHEKRALYQSPTKEEYGLFQLFERISMALKEQTFPITDGFCTYFTTLAFRCLSLSQFLHYVDSGAVLLTDRFVKQVISDLKDDDVYSSLKYQIITRLSEKSALQFCQDWKHPYSTTFFTMNSIPEILLNDWVLTGDDPASAFDNESMFYPLAAFTQYLNEKNEPNNADAMNHLGNRRLQDVALCHTRTETDCNLGNVNF</sequence>
<keyword evidence="2" id="KW-1185">Reference proteome</keyword>
<dbReference type="Pfam" id="PF14959">
    <property type="entry name" value="GSAP-16"/>
    <property type="match status" value="1"/>
</dbReference>
<dbReference type="RefSeq" id="XP_029650542.1">
    <property type="nucleotide sequence ID" value="XM_029794682.2"/>
</dbReference>
<organism evidence="2 3">
    <name type="scientific">Octopus sinensis</name>
    <name type="common">East Asian common octopus</name>
    <dbReference type="NCBI Taxonomy" id="2607531"/>
    <lineage>
        <taxon>Eukaryota</taxon>
        <taxon>Metazoa</taxon>
        <taxon>Spiralia</taxon>
        <taxon>Lophotrochozoa</taxon>
        <taxon>Mollusca</taxon>
        <taxon>Cephalopoda</taxon>
        <taxon>Coleoidea</taxon>
        <taxon>Octopodiformes</taxon>
        <taxon>Octopoda</taxon>
        <taxon>Incirrata</taxon>
        <taxon>Octopodidae</taxon>
        <taxon>Octopus</taxon>
    </lineage>
</organism>
<gene>
    <name evidence="3" type="primary">LOC115223938</name>
</gene>
<feature type="domain" description="Gamma-secretase-activating protein C-terminal" evidence="1">
    <location>
        <begin position="741"/>
        <end position="841"/>
    </location>
</feature>